<evidence type="ECO:0000256" key="3">
    <source>
        <dbReference type="ARBA" id="ARBA00012633"/>
    </source>
</evidence>
<dbReference type="PANTHER" id="PTHR43200">
    <property type="entry name" value="PHOSPHATASE"/>
    <property type="match status" value="1"/>
</dbReference>
<dbReference type="Gene3D" id="3.40.190.80">
    <property type="match status" value="3"/>
</dbReference>
<feature type="binding site" evidence="10">
    <location>
        <position position="96"/>
    </location>
    <ligand>
        <name>Mg(2+)</name>
        <dbReference type="ChEBI" id="CHEBI:18420"/>
        <label>1</label>
        <note>catalytic</note>
    </ligand>
</feature>
<evidence type="ECO:0000256" key="10">
    <source>
        <dbReference type="PIRSR" id="PIRSR600760-2"/>
    </source>
</evidence>
<comment type="catalytic activity">
    <reaction evidence="9">
        <text>3'-phosphoadenylyl sulfate + H2O = adenosine 5'-phosphosulfate + phosphate</text>
        <dbReference type="Rhea" id="RHEA:77639"/>
        <dbReference type="ChEBI" id="CHEBI:15377"/>
        <dbReference type="ChEBI" id="CHEBI:43474"/>
        <dbReference type="ChEBI" id="CHEBI:58243"/>
        <dbReference type="ChEBI" id="CHEBI:58339"/>
        <dbReference type="EC" id="3.1.3.7"/>
    </reaction>
    <physiologicalReaction direction="left-to-right" evidence="9">
        <dbReference type="Rhea" id="RHEA:77640"/>
    </physiologicalReaction>
</comment>
<evidence type="ECO:0000256" key="2">
    <source>
        <dbReference type="ARBA" id="ARBA00009759"/>
    </source>
</evidence>
<comment type="cofactor">
    <cofactor evidence="1 10">
        <name>Mg(2+)</name>
        <dbReference type="ChEBI" id="CHEBI:18420"/>
    </cofactor>
</comment>
<dbReference type="InterPro" id="IPR051090">
    <property type="entry name" value="Inositol_monoP_superfamily"/>
</dbReference>
<accession>A0ABC8S8N8</accession>
<keyword evidence="5" id="KW-0378">Hydrolase</keyword>
<proteinExistence type="inferred from homology"/>
<dbReference type="InterPro" id="IPR020550">
    <property type="entry name" value="Inositol_monophosphatase_CS"/>
</dbReference>
<comment type="similarity">
    <text evidence="2">Belongs to the inositol monophosphatase superfamily.</text>
</comment>
<dbReference type="InterPro" id="IPR000760">
    <property type="entry name" value="Inositol_monophosphatase-like"/>
</dbReference>
<protein>
    <recommendedName>
        <fullName evidence="3">3'(2'),5'-bisphosphate nucleotidase</fullName>
        <ecNumber evidence="3">3.1.3.7</ecNumber>
    </recommendedName>
</protein>
<feature type="binding site" evidence="10">
    <location>
        <position position="502"/>
    </location>
    <ligand>
        <name>Mg(2+)</name>
        <dbReference type="ChEBI" id="CHEBI:18420"/>
        <label>1</label>
        <note>catalytic</note>
    </ligand>
</feature>
<comment type="catalytic activity">
    <reaction evidence="8">
        <text>adenosine 3',5'-bisphosphate + H2O = AMP + phosphate</text>
        <dbReference type="Rhea" id="RHEA:10040"/>
        <dbReference type="ChEBI" id="CHEBI:15377"/>
        <dbReference type="ChEBI" id="CHEBI:43474"/>
        <dbReference type="ChEBI" id="CHEBI:58343"/>
        <dbReference type="ChEBI" id="CHEBI:456215"/>
        <dbReference type="EC" id="3.1.3.7"/>
    </reaction>
    <physiologicalReaction direction="left-to-right" evidence="8">
        <dbReference type="Rhea" id="RHEA:10041"/>
    </physiologicalReaction>
</comment>
<evidence type="ECO:0000256" key="9">
    <source>
        <dbReference type="ARBA" id="ARBA00044484"/>
    </source>
</evidence>
<evidence type="ECO:0000313" key="11">
    <source>
        <dbReference type="EMBL" id="CAK9153569.1"/>
    </source>
</evidence>
<dbReference type="PROSITE" id="PS00629">
    <property type="entry name" value="IMP_1"/>
    <property type="match status" value="1"/>
</dbReference>
<evidence type="ECO:0000256" key="5">
    <source>
        <dbReference type="ARBA" id="ARBA00022801"/>
    </source>
</evidence>
<sequence>MWWPSSRGSQALVSFVLEQELPSETFSLVAEEDSGDLRKEEGQETLRRITKLVNDTLAHDGTYNVSPLSEEDVLAAIDSGKSEGGPHGRHWVLDPIDGTKGFLRGDQYAIALALLDEGKVVLGVLACPNLPLAPLGSQDIQISCDKVGCLFSAKVGAGTYMAALDGSLPVKQHAPDFMFEQKLGVKAPPVRIDSQAKYGALSRGDGAIYLRFPHKGYREKIWDHAAGYIVVAGDQYAIALALLDEGKVVLGVLACPNLPLAPLGSQDIQISCDKVGCLFSAKVGAGTYMAALDGSLPVKQHAPDFMFEQKLGVKAPPVRIDSQAKYGALSRGDGAIYLRFPHKGYREKIWDHAAGYIVVAGDQYAIALALLDEGKVVLGVLACPNLPLAPLGSQDIQISCDKVGCLFSAKVGAGTYMAALDGSLPVKVHVCSIGNSEEASFFESFEAAHSMHDLSSLIAKKLGVKAPPVRIDSQAKYGALSRGDGAIYLRFPHKGYREKIWDHAAGYIVVAEAGGVVTDAAGNQLDFSKGKYLDLDTGIIVTNQKLMPSLLKAVRESLNEKASSL</sequence>
<dbReference type="Pfam" id="PF00459">
    <property type="entry name" value="Inositol_P"/>
    <property type="match status" value="3"/>
</dbReference>
<reference evidence="11 12" key="1">
    <citation type="submission" date="2024-02" db="EMBL/GenBank/DDBJ databases">
        <authorList>
            <person name="Vignale AGUSTIN F."/>
            <person name="Sosa J E."/>
            <person name="Modenutti C."/>
        </authorList>
    </citation>
    <scope>NUCLEOTIDE SEQUENCE [LARGE SCALE GENOMIC DNA]</scope>
</reference>
<evidence type="ECO:0000256" key="4">
    <source>
        <dbReference type="ARBA" id="ARBA00022723"/>
    </source>
</evidence>
<dbReference type="EC" id="3.1.3.7" evidence="3"/>
<dbReference type="EMBL" id="CAUOFW020002414">
    <property type="protein sequence ID" value="CAK9153569.1"/>
    <property type="molecule type" value="Genomic_DNA"/>
</dbReference>
<comment type="catalytic activity">
    <reaction evidence="7">
        <text>adenosine 2',5'-bisphosphate + H2O = AMP + phosphate</text>
        <dbReference type="Rhea" id="RHEA:77643"/>
        <dbReference type="ChEBI" id="CHEBI:15377"/>
        <dbReference type="ChEBI" id="CHEBI:43474"/>
        <dbReference type="ChEBI" id="CHEBI:194156"/>
        <dbReference type="ChEBI" id="CHEBI:456215"/>
        <dbReference type="EC" id="3.1.3.7"/>
    </reaction>
    <physiologicalReaction direction="left-to-right" evidence="7">
        <dbReference type="Rhea" id="RHEA:77644"/>
    </physiologicalReaction>
</comment>
<dbReference type="SUPFAM" id="SSF56655">
    <property type="entry name" value="Carbohydrate phosphatase"/>
    <property type="match status" value="3"/>
</dbReference>
<evidence type="ECO:0000256" key="8">
    <source>
        <dbReference type="ARBA" id="ARBA00044479"/>
    </source>
</evidence>
<keyword evidence="12" id="KW-1185">Reference proteome</keyword>
<feature type="binding site" evidence="10">
    <location>
        <position position="97"/>
    </location>
    <ligand>
        <name>Mg(2+)</name>
        <dbReference type="ChEBI" id="CHEBI:18420"/>
        <label>1</label>
        <note>catalytic</note>
    </ligand>
</feature>
<dbReference type="PROSITE" id="PS00630">
    <property type="entry name" value="IMP_2"/>
    <property type="match status" value="1"/>
</dbReference>
<gene>
    <name evidence="11" type="ORF">ILEXP_LOCUS21849</name>
</gene>
<evidence type="ECO:0000256" key="1">
    <source>
        <dbReference type="ARBA" id="ARBA00001946"/>
    </source>
</evidence>
<dbReference type="FunFam" id="3.40.190.80:FF:000003">
    <property type="entry name" value="PAP-specific phosphatase HAL2-like"/>
    <property type="match status" value="1"/>
</dbReference>
<dbReference type="GO" id="GO:0008441">
    <property type="term" value="F:3'(2'),5'-bisphosphate nucleotidase activity"/>
    <property type="evidence" value="ECO:0007669"/>
    <property type="project" value="UniProtKB-EC"/>
</dbReference>
<dbReference type="PANTHER" id="PTHR43200:SF6">
    <property type="entry name" value="3'(2'),5'-BISPHOSPHATE NUCLEOTIDASE"/>
    <property type="match status" value="1"/>
</dbReference>
<organism evidence="11 12">
    <name type="scientific">Ilex paraguariensis</name>
    <name type="common">yerba mate</name>
    <dbReference type="NCBI Taxonomy" id="185542"/>
    <lineage>
        <taxon>Eukaryota</taxon>
        <taxon>Viridiplantae</taxon>
        <taxon>Streptophyta</taxon>
        <taxon>Embryophyta</taxon>
        <taxon>Tracheophyta</taxon>
        <taxon>Spermatophyta</taxon>
        <taxon>Magnoliopsida</taxon>
        <taxon>eudicotyledons</taxon>
        <taxon>Gunneridae</taxon>
        <taxon>Pentapetalae</taxon>
        <taxon>asterids</taxon>
        <taxon>campanulids</taxon>
        <taxon>Aquifoliales</taxon>
        <taxon>Aquifoliaceae</taxon>
        <taxon>Ilex</taxon>
    </lineage>
</organism>
<dbReference type="Proteomes" id="UP001642360">
    <property type="component" value="Unassembled WGS sequence"/>
</dbReference>
<dbReference type="NCBIfam" id="TIGR01330">
    <property type="entry name" value="bisphos_HAL2"/>
    <property type="match status" value="1"/>
</dbReference>
<dbReference type="CDD" id="cd01517">
    <property type="entry name" value="PAP_phosphatase"/>
    <property type="match status" value="1"/>
</dbReference>
<name>A0ABC8S8N8_9AQUA</name>
<dbReference type="Gene3D" id="3.30.540.10">
    <property type="entry name" value="Fructose-1,6-Bisphosphatase, subunit A, domain 1"/>
    <property type="match status" value="3"/>
</dbReference>
<dbReference type="InterPro" id="IPR020583">
    <property type="entry name" value="Inositol_monoP_metal-BS"/>
</dbReference>
<dbReference type="InterPro" id="IPR006239">
    <property type="entry name" value="DPNP"/>
</dbReference>
<feature type="binding site" evidence="10">
    <location>
        <position position="31"/>
    </location>
    <ligand>
        <name>Mg(2+)</name>
        <dbReference type="ChEBI" id="CHEBI:18420"/>
        <label>1</label>
        <note>catalytic</note>
    </ligand>
</feature>
<dbReference type="GO" id="GO:0046872">
    <property type="term" value="F:metal ion binding"/>
    <property type="evidence" value="ECO:0007669"/>
    <property type="project" value="UniProtKB-KW"/>
</dbReference>
<comment type="caution">
    <text evidence="11">The sequence shown here is derived from an EMBL/GenBank/DDBJ whole genome shotgun (WGS) entry which is preliminary data.</text>
</comment>
<keyword evidence="6 10" id="KW-0460">Magnesium</keyword>
<dbReference type="AlphaFoldDB" id="A0ABC8S8N8"/>
<evidence type="ECO:0000256" key="7">
    <source>
        <dbReference type="ARBA" id="ARBA00044466"/>
    </source>
</evidence>
<evidence type="ECO:0000313" key="12">
    <source>
        <dbReference type="Proteomes" id="UP001642360"/>
    </source>
</evidence>
<evidence type="ECO:0000256" key="6">
    <source>
        <dbReference type="ARBA" id="ARBA00022842"/>
    </source>
</evidence>
<feature type="binding site" evidence="10">
    <location>
        <position position="94"/>
    </location>
    <ligand>
        <name>Mg(2+)</name>
        <dbReference type="ChEBI" id="CHEBI:18420"/>
        <label>1</label>
        <note>catalytic</note>
    </ligand>
</feature>
<keyword evidence="4 10" id="KW-0479">Metal-binding</keyword>